<organism evidence="1 2">
    <name type="scientific">Dongia mobilis</name>
    <dbReference type="NCBI Taxonomy" id="578943"/>
    <lineage>
        <taxon>Bacteria</taxon>
        <taxon>Pseudomonadati</taxon>
        <taxon>Pseudomonadota</taxon>
        <taxon>Alphaproteobacteria</taxon>
        <taxon>Rhodospirillales</taxon>
        <taxon>Dongiaceae</taxon>
        <taxon>Dongia</taxon>
    </lineage>
</organism>
<dbReference type="Pfam" id="PF07310">
    <property type="entry name" value="PAS_5"/>
    <property type="match status" value="1"/>
</dbReference>
<accession>A0A4R6WZV1</accession>
<dbReference type="EMBL" id="SNYW01000007">
    <property type="protein sequence ID" value="TDQ83377.1"/>
    <property type="molecule type" value="Genomic_DNA"/>
</dbReference>
<sequence length="172" mass="19838">MPSGFRPFVDLDQARMRATRRLFAYWRANSAARRFHRTDIDPAAIVEILPFLILGDIESAPFRVRFRLVGTSVAEFSRLDFSGRYLDELNYGARDSVDWSDCYAHVHDRREPVIGTNRISFLDGKVSTYEFCILPLWRGADPAGSFVASESYEGFDRFDIPDLEPVGKRRHR</sequence>
<keyword evidence="2" id="KW-1185">Reference proteome</keyword>
<reference evidence="1 2" key="1">
    <citation type="submission" date="2019-03" db="EMBL/GenBank/DDBJ databases">
        <title>Genomic Encyclopedia of Type Strains, Phase III (KMG-III): the genomes of soil and plant-associated and newly described type strains.</title>
        <authorList>
            <person name="Whitman W."/>
        </authorList>
    </citation>
    <scope>NUCLEOTIDE SEQUENCE [LARGE SCALE GENOMIC DNA]</scope>
    <source>
        <strain evidence="1 2">CGMCC 1.7660</strain>
    </source>
</reference>
<evidence type="ECO:0000313" key="1">
    <source>
        <dbReference type="EMBL" id="TDQ83377.1"/>
    </source>
</evidence>
<protein>
    <submittedName>
        <fullName evidence="1">PAS domain-containing protein</fullName>
    </submittedName>
</protein>
<name>A0A4R6WZV1_9PROT</name>
<gene>
    <name evidence="1" type="ORF">A8950_1663</name>
</gene>
<dbReference type="InterPro" id="IPR009922">
    <property type="entry name" value="DUF1457"/>
</dbReference>
<dbReference type="Proteomes" id="UP000295783">
    <property type="component" value="Unassembled WGS sequence"/>
</dbReference>
<dbReference type="AlphaFoldDB" id="A0A4R6WZV1"/>
<proteinExistence type="predicted"/>
<evidence type="ECO:0000313" key="2">
    <source>
        <dbReference type="Proteomes" id="UP000295783"/>
    </source>
</evidence>
<comment type="caution">
    <text evidence="1">The sequence shown here is derived from an EMBL/GenBank/DDBJ whole genome shotgun (WGS) entry which is preliminary data.</text>
</comment>